<dbReference type="Pfam" id="PF04101">
    <property type="entry name" value="Glyco_tran_28_C"/>
    <property type="match status" value="1"/>
</dbReference>
<dbReference type="PANTHER" id="PTHR43025">
    <property type="entry name" value="MONOGALACTOSYLDIACYLGLYCEROL SYNTHASE"/>
    <property type="match status" value="1"/>
</dbReference>
<dbReference type="GO" id="GO:0009247">
    <property type="term" value="P:glycolipid biosynthetic process"/>
    <property type="evidence" value="ECO:0007669"/>
    <property type="project" value="InterPro"/>
</dbReference>
<dbReference type="EMBL" id="BOVK01000042">
    <property type="protein sequence ID" value="GIQ70244.1"/>
    <property type="molecule type" value="Genomic_DNA"/>
</dbReference>
<dbReference type="InterPro" id="IPR007235">
    <property type="entry name" value="Glyco_trans_28_C"/>
</dbReference>
<evidence type="ECO:0000256" key="1">
    <source>
        <dbReference type="ARBA" id="ARBA00004370"/>
    </source>
</evidence>
<evidence type="ECO:0000259" key="6">
    <source>
        <dbReference type="Pfam" id="PF06925"/>
    </source>
</evidence>
<dbReference type="PANTHER" id="PTHR43025:SF3">
    <property type="entry name" value="MONOGALACTOSYLDIACYLGLYCEROL SYNTHASE 1, CHLOROPLASTIC"/>
    <property type="match status" value="1"/>
</dbReference>
<evidence type="ECO:0000313" key="7">
    <source>
        <dbReference type="EMBL" id="GIQ70244.1"/>
    </source>
</evidence>
<dbReference type="Gene3D" id="3.40.50.2000">
    <property type="entry name" value="Glycogen Phosphorylase B"/>
    <property type="match status" value="2"/>
</dbReference>
<keyword evidence="4" id="KW-0808">Transferase</keyword>
<name>A0A8J4H3L4_9BACL</name>
<dbReference type="AlphaFoldDB" id="A0A8J4H3L4"/>
<evidence type="ECO:0000256" key="3">
    <source>
        <dbReference type="ARBA" id="ARBA00022676"/>
    </source>
</evidence>
<organism evidence="7 8">
    <name type="scientific">Xylanibacillus composti</name>
    <dbReference type="NCBI Taxonomy" id="1572762"/>
    <lineage>
        <taxon>Bacteria</taxon>
        <taxon>Bacillati</taxon>
        <taxon>Bacillota</taxon>
        <taxon>Bacilli</taxon>
        <taxon>Bacillales</taxon>
        <taxon>Paenibacillaceae</taxon>
        <taxon>Xylanibacillus</taxon>
    </lineage>
</organism>
<dbReference type="RefSeq" id="WP_213413016.1">
    <property type="nucleotide sequence ID" value="NZ_BOVK01000042.1"/>
</dbReference>
<protein>
    <submittedName>
        <fullName evidence="7">UDP-glucuronosyltransferase</fullName>
    </submittedName>
</protein>
<comment type="caution">
    <text evidence="7">The sequence shown here is derived from an EMBL/GenBank/DDBJ whole genome shotgun (WGS) entry which is preliminary data.</text>
</comment>
<proteinExistence type="inferred from homology"/>
<evidence type="ECO:0000256" key="4">
    <source>
        <dbReference type="ARBA" id="ARBA00022679"/>
    </source>
</evidence>
<evidence type="ECO:0000256" key="2">
    <source>
        <dbReference type="ARBA" id="ARBA00006962"/>
    </source>
</evidence>
<dbReference type="Proteomes" id="UP000677918">
    <property type="component" value="Unassembled WGS sequence"/>
</dbReference>
<keyword evidence="8" id="KW-1185">Reference proteome</keyword>
<evidence type="ECO:0000259" key="5">
    <source>
        <dbReference type="Pfam" id="PF04101"/>
    </source>
</evidence>
<keyword evidence="3" id="KW-0328">Glycosyltransferase</keyword>
<gene>
    <name evidence="7" type="ORF">XYCOK13_30680</name>
</gene>
<reference evidence="7" key="1">
    <citation type="submission" date="2021-04" db="EMBL/GenBank/DDBJ databases">
        <title>Draft genome sequence of Xylanibacillus composti strain K13.</title>
        <authorList>
            <person name="Uke A."/>
            <person name="Chhe C."/>
            <person name="Baramee S."/>
            <person name="Kosugi A."/>
        </authorList>
    </citation>
    <scope>NUCLEOTIDE SEQUENCE</scope>
    <source>
        <strain evidence="7">K13</strain>
    </source>
</reference>
<accession>A0A8J4H3L4</accession>
<feature type="domain" description="Diacylglycerol glucosyltransferase N-terminal" evidence="6">
    <location>
        <begin position="17"/>
        <end position="181"/>
    </location>
</feature>
<evidence type="ECO:0000313" key="8">
    <source>
        <dbReference type="Proteomes" id="UP000677918"/>
    </source>
</evidence>
<dbReference type="GO" id="GO:0016758">
    <property type="term" value="F:hexosyltransferase activity"/>
    <property type="evidence" value="ECO:0007669"/>
    <property type="project" value="InterPro"/>
</dbReference>
<dbReference type="Pfam" id="PF06925">
    <property type="entry name" value="MGDG_synth"/>
    <property type="match status" value="1"/>
</dbReference>
<dbReference type="InterPro" id="IPR050519">
    <property type="entry name" value="Glycosyltransf_28_UgtP"/>
</dbReference>
<feature type="domain" description="Glycosyl transferase family 28 C-terminal" evidence="5">
    <location>
        <begin position="206"/>
        <end position="328"/>
    </location>
</feature>
<dbReference type="InterPro" id="IPR009695">
    <property type="entry name" value="Diacylglyc_glucosyltr_N"/>
</dbReference>
<dbReference type="SUPFAM" id="SSF53756">
    <property type="entry name" value="UDP-Glycosyltransferase/glycogen phosphorylase"/>
    <property type="match status" value="1"/>
</dbReference>
<comment type="similarity">
    <text evidence="2">Belongs to the glycosyltransferase 28 family.</text>
</comment>
<dbReference type="GO" id="GO:0016020">
    <property type="term" value="C:membrane"/>
    <property type="evidence" value="ECO:0007669"/>
    <property type="project" value="UniProtKB-SubCell"/>
</dbReference>
<comment type="subcellular location">
    <subcellularLocation>
        <location evidence="1">Membrane</location>
    </subcellularLocation>
</comment>
<sequence>MSYRRVLLLSEGFGTGHTQAAQALAVHLRAADSRVMPKVLELGSFLHPELAPLAFSFFRRTLIKRPKLYGKIYRHYYDKPLNRFAQLALHRLFYAQTAALLRDYQPDVIVSTHPFPSAVIARMKRQGWPVPLCTVITDYDAHSAWIHAETDAYLVPSKEVKEALIEKGVDPDTIEATGMPIHPSFHGQPDKALIRRQFGLRSMPTVLIMGGGWGLMGEQHLLEAALEWADQVQLVICLGNNRQALHQLRANPKLDHPNIRLLGYTDDIHQLMDVADLLITKPGGMTCSEAYAKGLPMLFCNPLPGQEEGNCAFFSSLGIAEKLDSAETLHRRFARLVNPRRPSETSGASLYTGQRPGGNPARCAEAVLRLFDAPRVQEPASLFVNTSTR</sequence>